<dbReference type="AlphaFoldDB" id="K5CEL2"/>
<proteinExistence type="predicted"/>
<dbReference type="SUPFAM" id="SSF101386">
    <property type="entry name" value="all-alpha NTP pyrophosphatases"/>
    <property type="match status" value="1"/>
</dbReference>
<dbReference type="EMBL" id="AMCW01000066">
    <property type="protein sequence ID" value="EKK02225.1"/>
    <property type="molecule type" value="Genomic_DNA"/>
</dbReference>
<dbReference type="GO" id="GO:0016787">
    <property type="term" value="F:hydrolase activity"/>
    <property type="evidence" value="ECO:0007669"/>
    <property type="project" value="UniProtKB-KW"/>
</dbReference>
<evidence type="ECO:0000259" key="1">
    <source>
        <dbReference type="Pfam" id="PF03819"/>
    </source>
</evidence>
<gene>
    <name evidence="2" type="ORF">RBSH_02409</name>
</gene>
<comment type="caution">
    <text evidence="2">The sequence shown here is derived from an EMBL/GenBank/DDBJ whole genome shotgun (WGS) entry which is preliminary data.</text>
</comment>
<feature type="domain" description="NTP pyrophosphohydrolase MazG-like" evidence="1">
    <location>
        <begin position="64"/>
        <end position="116"/>
    </location>
</feature>
<dbReference type="InterPro" id="IPR004518">
    <property type="entry name" value="MazG-like_dom"/>
</dbReference>
<dbReference type="PATRIC" id="fig|993517.3.peg.2608"/>
<evidence type="ECO:0000313" key="3">
    <source>
        <dbReference type="Proteomes" id="UP000007993"/>
    </source>
</evidence>
<protein>
    <submittedName>
        <fullName evidence="2">MazG nucleotide pyrophosphohydrolase</fullName>
    </submittedName>
</protein>
<sequence length="136" mass="15104">MTLQSSLTRNLESNLPLGLCRIPPSPPDFFMTSPSKDLSIADLQKHIHRMYYDKDVARGVDGTFMWLMEEVGELASALRGDDRENLAEEFADVIAWLFTIANVADIDLAEALSKKYGNGCPGCGRFQCECSLSEKP</sequence>
<accession>K5CEL2</accession>
<evidence type="ECO:0000313" key="2">
    <source>
        <dbReference type="EMBL" id="EKK02225.1"/>
    </source>
</evidence>
<organism evidence="2 3">
    <name type="scientific">Rhodopirellula baltica SH28</name>
    <dbReference type="NCBI Taxonomy" id="993517"/>
    <lineage>
        <taxon>Bacteria</taxon>
        <taxon>Pseudomonadati</taxon>
        <taxon>Planctomycetota</taxon>
        <taxon>Planctomycetia</taxon>
        <taxon>Pirellulales</taxon>
        <taxon>Pirellulaceae</taxon>
        <taxon>Rhodopirellula</taxon>
    </lineage>
</organism>
<dbReference type="Proteomes" id="UP000007993">
    <property type="component" value="Unassembled WGS sequence"/>
</dbReference>
<reference evidence="2 3" key="1">
    <citation type="journal article" date="2013" name="Mar. Genomics">
        <title>Expression of sulfatases in Rhodopirellula baltica and the diversity of sulfatases in the genus Rhodopirellula.</title>
        <authorList>
            <person name="Wegner C.E."/>
            <person name="Richter-Heitmann T."/>
            <person name="Klindworth A."/>
            <person name="Klockow C."/>
            <person name="Richter M."/>
            <person name="Achstetter T."/>
            <person name="Glockner F.O."/>
            <person name="Harder J."/>
        </authorList>
    </citation>
    <scope>NUCLEOTIDE SEQUENCE [LARGE SCALE GENOMIC DNA]</scope>
    <source>
        <strain evidence="2 3">SH28</strain>
    </source>
</reference>
<dbReference type="CDD" id="cd11535">
    <property type="entry name" value="NTP-PPase_SsMazG"/>
    <property type="match status" value="1"/>
</dbReference>
<dbReference type="PANTHER" id="PTHR42702">
    <property type="entry name" value="NUCLEOTIDE PYROPHOSPHOHYDROLASE"/>
    <property type="match status" value="1"/>
</dbReference>
<name>K5CEL2_RHOBT</name>
<dbReference type="Gene3D" id="1.10.287.1080">
    <property type="entry name" value="MazG-like"/>
    <property type="match status" value="1"/>
</dbReference>
<dbReference type="PANTHER" id="PTHR42702:SF1">
    <property type="entry name" value="REGULATORY PROTEIN FOR BETA-LACTAMASE"/>
    <property type="match status" value="1"/>
</dbReference>
<keyword evidence="2" id="KW-0378">Hydrolase</keyword>
<dbReference type="Pfam" id="PF03819">
    <property type="entry name" value="MazG"/>
    <property type="match status" value="1"/>
</dbReference>